<dbReference type="InterPro" id="IPR014756">
    <property type="entry name" value="Ig_E-set"/>
</dbReference>
<dbReference type="EMBL" id="MU860006">
    <property type="protein sequence ID" value="KAK4242604.1"/>
    <property type="molecule type" value="Genomic_DNA"/>
</dbReference>
<feature type="compositionally biased region" description="Basic and acidic residues" evidence="1">
    <location>
        <begin position="467"/>
        <end position="476"/>
    </location>
</feature>
<feature type="region of interest" description="Disordered" evidence="1">
    <location>
        <begin position="407"/>
        <end position="640"/>
    </location>
</feature>
<feature type="compositionally biased region" description="Low complexity" evidence="1">
    <location>
        <begin position="607"/>
        <end position="630"/>
    </location>
</feature>
<accession>A0AAN7CIB0</accession>
<feature type="compositionally biased region" description="Low complexity" evidence="1">
    <location>
        <begin position="196"/>
        <end position="210"/>
    </location>
</feature>
<organism evidence="3 4">
    <name type="scientific">Achaetomium macrosporum</name>
    <dbReference type="NCBI Taxonomy" id="79813"/>
    <lineage>
        <taxon>Eukaryota</taxon>
        <taxon>Fungi</taxon>
        <taxon>Dikarya</taxon>
        <taxon>Ascomycota</taxon>
        <taxon>Pezizomycotina</taxon>
        <taxon>Sordariomycetes</taxon>
        <taxon>Sordariomycetidae</taxon>
        <taxon>Sordariales</taxon>
        <taxon>Chaetomiaceae</taxon>
        <taxon>Achaetomium</taxon>
    </lineage>
</organism>
<feature type="domain" description="AMP-activated protein kinase glycogen-binding" evidence="2">
    <location>
        <begin position="6"/>
        <end position="98"/>
    </location>
</feature>
<gene>
    <name evidence="3" type="ORF">C8A03DRAFT_29199</name>
</gene>
<feature type="region of interest" description="Disordered" evidence="1">
    <location>
        <begin position="80"/>
        <end position="240"/>
    </location>
</feature>
<dbReference type="SUPFAM" id="SSF81296">
    <property type="entry name" value="E set domains"/>
    <property type="match status" value="1"/>
</dbReference>
<dbReference type="InterPro" id="IPR032640">
    <property type="entry name" value="AMPK1_CBM"/>
</dbReference>
<feature type="region of interest" description="Disordered" evidence="1">
    <location>
        <begin position="322"/>
        <end position="382"/>
    </location>
</feature>
<reference evidence="3" key="2">
    <citation type="submission" date="2023-05" db="EMBL/GenBank/DDBJ databases">
        <authorList>
            <consortium name="Lawrence Berkeley National Laboratory"/>
            <person name="Steindorff A."/>
            <person name="Hensen N."/>
            <person name="Bonometti L."/>
            <person name="Westerberg I."/>
            <person name="Brannstrom I.O."/>
            <person name="Guillou S."/>
            <person name="Cros-Aarteil S."/>
            <person name="Calhoun S."/>
            <person name="Haridas S."/>
            <person name="Kuo A."/>
            <person name="Mondo S."/>
            <person name="Pangilinan J."/>
            <person name="Riley R."/>
            <person name="Labutti K."/>
            <person name="Andreopoulos B."/>
            <person name="Lipzen A."/>
            <person name="Chen C."/>
            <person name="Yanf M."/>
            <person name="Daum C."/>
            <person name="Ng V."/>
            <person name="Clum A."/>
            <person name="Ohm R."/>
            <person name="Martin F."/>
            <person name="Silar P."/>
            <person name="Natvig D."/>
            <person name="Lalanne C."/>
            <person name="Gautier V."/>
            <person name="Ament-Velasquez S.L."/>
            <person name="Kruys A."/>
            <person name="Hutchinson M.I."/>
            <person name="Powell A.J."/>
            <person name="Barry K."/>
            <person name="Miller A.N."/>
            <person name="Grigoriev I.V."/>
            <person name="Debuchy R."/>
            <person name="Gladieux P."/>
            <person name="Thoren M.H."/>
            <person name="Johannesson H."/>
        </authorList>
    </citation>
    <scope>NUCLEOTIDE SEQUENCE</scope>
    <source>
        <strain evidence="3">CBS 532.94</strain>
    </source>
</reference>
<feature type="compositionally biased region" description="Gly residues" evidence="1">
    <location>
        <begin position="225"/>
        <end position="239"/>
    </location>
</feature>
<feature type="compositionally biased region" description="Low complexity" evidence="1">
    <location>
        <begin position="565"/>
        <end position="586"/>
    </location>
</feature>
<feature type="compositionally biased region" description="Basic and acidic residues" evidence="1">
    <location>
        <begin position="165"/>
        <end position="178"/>
    </location>
</feature>
<proteinExistence type="predicted"/>
<feature type="compositionally biased region" description="Polar residues" evidence="1">
    <location>
        <begin position="103"/>
        <end position="113"/>
    </location>
</feature>
<evidence type="ECO:0000259" key="2">
    <source>
        <dbReference type="Pfam" id="PF16561"/>
    </source>
</evidence>
<evidence type="ECO:0000313" key="4">
    <source>
        <dbReference type="Proteomes" id="UP001303760"/>
    </source>
</evidence>
<dbReference type="InterPro" id="IPR013783">
    <property type="entry name" value="Ig-like_fold"/>
</dbReference>
<sequence>MATARIPAVITYHKPGTRPPVYVAGTFSEPPWQPHEMDCMTREDGEYDFTKEVYGEPGSKIQYKFRIGDGDWWVLKDDGPTATDSAGNTNHVLEVKTQEESPYESSTNPQSAESQEHTDDSRPSTFASVAAKQLQPSLEGSTDDRSGTGTPISARVAAEVADSAELLHEEVPEREKPEGGASSGKPPEQRLGSMSEPAETATEVADTAETLDNGQTPTVVLDPPSGGGHLSEVPLGGGQFFDDQEESIVDKSPLFAHECVGMYEPNQDVEPADEEEMSAPHVAPVADIDPDEVDLNDPTLERFPSNREEIIDTVRKLETGLEVDEASFDGSPPSPVINPSRRGTEDITGNFLIAPPQAPSPSARRSSKKSPRESFGSCSGKVSLHSISEAEEPVAEEGPLRPAVVFSNPLKARPEDLKLPAGNEDEGVAFRDGVSPKTVKPAHQPIASPPSSPKTHRKSSLAPAEAELDRDKERSMRTVTIHSAPKTEDPDPKQTYPATAEAKGEGHAEASPHSSGKGPSESSATAPAAPSYQDPSGTGSTTPSSPTARRRSYAEVARSPPPPTSDTKPTSTTSQAPPGTATTTATQDHDPAANTASQLRKRPGPSPAQEEQQQRQPAKQQQQEAPSSAPRVPAVHPKNGGGWIRAFFRLIFVDLIGRFFRRLFGWVWRRGKDRERTETETETETQT</sequence>
<feature type="region of interest" description="Disordered" evidence="1">
    <location>
        <begin position="269"/>
        <end position="307"/>
    </location>
</feature>
<protein>
    <recommendedName>
        <fullName evidence="2">AMP-activated protein kinase glycogen-binding domain-containing protein</fullName>
    </recommendedName>
</protein>
<evidence type="ECO:0000313" key="3">
    <source>
        <dbReference type="EMBL" id="KAK4242604.1"/>
    </source>
</evidence>
<dbReference type="AlphaFoldDB" id="A0AAN7CIB0"/>
<dbReference type="Gene3D" id="2.60.40.10">
    <property type="entry name" value="Immunoglobulins"/>
    <property type="match status" value="1"/>
</dbReference>
<feature type="compositionally biased region" description="Low complexity" evidence="1">
    <location>
        <begin position="519"/>
        <end position="547"/>
    </location>
</feature>
<reference evidence="3" key="1">
    <citation type="journal article" date="2023" name="Mol. Phylogenet. Evol.">
        <title>Genome-scale phylogeny and comparative genomics of the fungal order Sordariales.</title>
        <authorList>
            <person name="Hensen N."/>
            <person name="Bonometti L."/>
            <person name="Westerberg I."/>
            <person name="Brannstrom I.O."/>
            <person name="Guillou S."/>
            <person name="Cros-Aarteil S."/>
            <person name="Calhoun S."/>
            <person name="Haridas S."/>
            <person name="Kuo A."/>
            <person name="Mondo S."/>
            <person name="Pangilinan J."/>
            <person name="Riley R."/>
            <person name="LaButti K."/>
            <person name="Andreopoulos B."/>
            <person name="Lipzen A."/>
            <person name="Chen C."/>
            <person name="Yan M."/>
            <person name="Daum C."/>
            <person name="Ng V."/>
            <person name="Clum A."/>
            <person name="Steindorff A."/>
            <person name="Ohm R.A."/>
            <person name="Martin F."/>
            <person name="Silar P."/>
            <person name="Natvig D.O."/>
            <person name="Lalanne C."/>
            <person name="Gautier V."/>
            <person name="Ament-Velasquez S.L."/>
            <person name="Kruys A."/>
            <person name="Hutchinson M.I."/>
            <person name="Powell A.J."/>
            <person name="Barry K."/>
            <person name="Miller A.N."/>
            <person name="Grigoriev I.V."/>
            <person name="Debuchy R."/>
            <person name="Gladieux P."/>
            <person name="Hiltunen Thoren M."/>
            <person name="Johannesson H."/>
        </authorList>
    </citation>
    <scope>NUCLEOTIDE SEQUENCE</scope>
    <source>
        <strain evidence="3">CBS 532.94</strain>
    </source>
</reference>
<feature type="compositionally biased region" description="Polar residues" evidence="1">
    <location>
        <begin position="82"/>
        <end position="91"/>
    </location>
</feature>
<evidence type="ECO:0000256" key="1">
    <source>
        <dbReference type="SAM" id="MobiDB-lite"/>
    </source>
</evidence>
<keyword evidence="4" id="KW-1185">Reference proteome</keyword>
<dbReference type="Proteomes" id="UP001303760">
    <property type="component" value="Unassembled WGS sequence"/>
</dbReference>
<name>A0AAN7CIB0_9PEZI</name>
<comment type="caution">
    <text evidence="3">The sequence shown here is derived from an EMBL/GenBank/DDBJ whole genome shotgun (WGS) entry which is preliminary data.</text>
</comment>
<dbReference type="CDD" id="cd02859">
    <property type="entry name" value="E_set_AMPKbeta_like_N"/>
    <property type="match status" value="1"/>
</dbReference>
<dbReference type="Pfam" id="PF16561">
    <property type="entry name" value="AMPK1_CBM"/>
    <property type="match status" value="1"/>
</dbReference>